<name>A0AAD4MFP9_9BILA</name>
<sequence length="327" mass="37185">MSQYVKERNKSSTNVATSKPAFDTFQGRAVIDVIFATENSLHYYAILDADSHLNIPHLPVEAPRPQYWNLPLTTRYPLYPGYVYWIGGDVTNYNQDLKVYVIAGGDGTYSPSMKAAVLEVRANHDQDLISYGSLSHWGGKWNYADSTDNPIRRSKHFEIRLKFTDFAIVVWVNDRMMSIYPYSTTIGSIHEITGIHIPAGPGVTIKRNAIIQYSGNFYHYPVLGVFNPPISYEVQWFYLSGYFTCGYGHVNTLQIVFHNGQFPSNIHFAVKYVCNIEQFSTFAVVNGQYTSDSQTQHFPRRDLSAGLTMFADIRLGHATVNNNYRKL</sequence>
<dbReference type="EMBL" id="JAKKPZ010000666">
    <property type="protein sequence ID" value="KAI1693172.1"/>
    <property type="molecule type" value="Genomic_DNA"/>
</dbReference>
<gene>
    <name evidence="1" type="ORF">DdX_20817</name>
</gene>
<dbReference type="AlphaFoldDB" id="A0AAD4MFP9"/>
<dbReference type="Proteomes" id="UP001201812">
    <property type="component" value="Unassembled WGS sequence"/>
</dbReference>
<reference evidence="1" key="1">
    <citation type="submission" date="2022-01" db="EMBL/GenBank/DDBJ databases">
        <title>Genome Sequence Resource for Two Populations of Ditylenchus destructor, the Migratory Endoparasitic Phytonematode.</title>
        <authorList>
            <person name="Zhang H."/>
            <person name="Lin R."/>
            <person name="Xie B."/>
        </authorList>
    </citation>
    <scope>NUCLEOTIDE SEQUENCE</scope>
    <source>
        <strain evidence="1">BazhouSP</strain>
    </source>
</reference>
<dbReference type="Gene3D" id="2.60.120.200">
    <property type="match status" value="1"/>
</dbReference>
<evidence type="ECO:0000313" key="2">
    <source>
        <dbReference type="Proteomes" id="UP001201812"/>
    </source>
</evidence>
<organism evidence="1 2">
    <name type="scientific">Ditylenchus destructor</name>
    <dbReference type="NCBI Taxonomy" id="166010"/>
    <lineage>
        <taxon>Eukaryota</taxon>
        <taxon>Metazoa</taxon>
        <taxon>Ecdysozoa</taxon>
        <taxon>Nematoda</taxon>
        <taxon>Chromadorea</taxon>
        <taxon>Rhabditida</taxon>
        <taxon>Tylenchina</taxon>
        <taxon>Tylenchomorpha</taxon>
        <taxon>Sphaerularioidea</taxon>
        <taxon>Anguinidae</taxon>
        <taxon>Anguininae</taxon>
        <taxon>Ditylenchus</taxon>
    </lineage>
</organism>
<keyword evidence="2" id="KW-1185">Reference proteome</keyword>
<proteinExistence type="predicted"/>
<comment type="caution">
    <text evidence="1">The sequence shown here is derived from an EMBL/GenBank/DDBJ whole genome shotgun (WGS) entry which is preliminary data.</text>
</comment>
<protein>
    <recommendedName>
        <fullName evidence="3">Galectin</fullName>
    </recommendedName>
</protein>
<accession>A0AAD4MFP9</accession>
<evidence type="ECO:0000313" key="1">
    <source>
        <dbReference type="EMBL" id="KAI1693172.1"/>
    </source>
</evidence>
<dbReference type="InterPro" id="IPR013320">
    <property type="entry name" value="ConA-like_dom_sf"/>
</dbReference>
<dbReference type="SUPFAM" id="SSF49899">
    <property type="entry name" value="Concanavalin A-like lectins/glucanases"/>
    <property type="match status" value="1"/>
</dbReference>
<evidence type="ECO:0008006" key="3">
    <source>
        <dbReference type="Google" id="ProtNLM"/>
    </source>
</evidence>